<protein>
    <submittedName>
        <fullName evidence="1">Uncharacterized protein</fullName>
    </submittedName>
</protein>
<evidence type="ECO:0000313" key="2">
    <source>
        <dbReference type="Proteomes" id="UP001454036"/>
    </source>
</evidence>
<organism evidence="1 2">
    <name type="scientific">Lithospermum erythrorhizon</name>
    <name type="common">Purple gromwell</name>
    <name type="synonym">Lithospermum officinale var. erythrorhizon</name>
    <dbReference type="NCBI Taxonomy" id="34254"/>
    <lineage>
        <taxon>Eukaryota</taxon>
        <taxon>Viridiplantae</taxon>
        <taxon>Streptophyta</taxon>
        <taxon>Embryophyta</taxon>
        <taxon>Tracheophyta</taxon>
        <taxon>Spermatophyta</taxon>
        <taxon>Magnoliopsida</taxon>
        <taxon>eudicotyledons</taxon>
        <taxon>Gunneridae</taxon>
        <taxon>Pentapetalae</taxon>
        <taxon>asterids</taxon>
        <taxon>lamiids</taxon>
        <taxon>Boraginales</taxon>
        <taxon>Boraginaceae</taxon>
        <taxon>Boraginoideae</taxon>
        <taxon>Lithospermeae</taxon>
        <taxon>Lithospermum</taxon>
    </lineage>
</organism>
<keyword evidence="2" id="KW-1185">Reference proteome</keyword>
<name>A0AAV3RPU3_LITER</name>
<dbReference type="Proteomes" id="UP001454036">
    <property type="component" value="Unassembled WGS sequence"/>
</dbReference>
<comment type="caution">
    <text evidence="1">The sequence shown here is derived from an EMBL/GenBank/DDBJ whole genome shotgun (WGS) entry which is preliminary data.</text>
</comment>
<accession>A0AAV3RPU3</accession>
<proteinExistence type="predicted"/>
<dbReference type="AlphaFoldDB" id="A0AAV3RPU3"/>
<sequence length="68" mass="6798">MDSDVDTYMVNVSNGQRVPPVICGVTTSVVAGQNVPFFVARVGLGGLNVLVGAVQGSSGVSQESSSGV</sequence>
<dbReference type="EMBL" id="BAABME010010961">
    <property type="protein sequence ID" value="GAA0183029.1"/>
    <property type="molecule type" value="Genomic_DNA"/>
</dbReference>
<gene>
    <name evidence="1" type="ORF">LIER_30515</name>
</gene>
<reference evidence="1 2" key="1">
    <citation type="submission" date="2024-01" db="EMBL/GenBank/DDBJ databases">
        <title>The complete chloroplast genome sequence of Lithospermum erythrorhizon: insights into the phylogenetic relationship among Boraginaceae species and the maternal lineages of purple gromwells.</title>
        <authorList>
            <person name="Okada T."/>
            <person name="Watanabe K."/>
        </authorList>
    </citation>
    <scope>NUCLEOTIDE SEQUENCE [LARGE SCALE GENOMIC DNA]</scope>
</reference>
<evidence type="ECO:0000313" key="1">
    <source>
        <dbReference type="EMBL" id="GAA0183029.1"/>
    </source>
</evidence>